<gene>
    <name evidence="1" type="ORF">METZ01_LOCUS155746</name>
</gene>
<organism evidence="1">
    <name type="scientific">marine metagenome</name>
    <dbReference type="NCBI Taxonomy" id="408172"/>
    <lineage>
        <taxon>unclassified sequences</taxon>
        <taxon>metagenomes</taxon>
        <taxon>ecological metagenomes</taxon>
    </lineage>
</organism>
<dbReference type="AlphaFoldDB" id="A0A382AP36"/>
<name>A0A382AP36_9ZZZZ</name>
<sequence>VDFRFFANQSIIANYYTEVSEIVLEQLESFAA</sequence>
<reference evidence="1" key="1">
    <citation type="submission" date="2018-05" db="EMBL/GenBank/DDBJ databases">
        <authorList>
            <person name="Lanie J.A."/>
            <person name="Ng W.-L."/>
            <person name="Kazmierczak K.M."/>
            <person name="Andrzejewski T.M."/>
            <person name="Davidsen T.M."/>
            <person name="Wayne K.J."/>
            <person name="Tettelin H."/>
            <person name="Glass J.I."/>
            <person name="Rusch D."/>
            <person name="Podicherti R."/>
            <person name="Tsui H.-C.T."/>
            <person name="Winkler M.E."/>
        </authorList>
    </citation>
    <scope>NUCLEOTIDE SEQUENCE</scope>
</reference>
<proteinExistence type="predicted"/>
<protein>
    <submittedName>
        <fullName evidence="1">Uncharacterized protein</fullName>
    </submittedName>
</protein>
<dbReference type="EMBL" id="UINC01026086">
    <property type="protein sequence ID" value="SVB02892.1"/>
    <property type="molecule type" value="Genomic_DNA"/>
</dbReference>
<evidence type="ECO:0000313" key="1">
    <source>
        <dbReference type="EMBL" id="SVB02892.1"/>
    </source>
</evidence>
<accession>A0A382AP36</accession>
<feature type="non-terminal residue" evidence="1">
    <location>
        <position position="1"/>
    </location>
</feature>